<dbReference type="Pfam" id="PF26128">
    <property type="entry name" value="Gad2"/>
    <property type="match status" value="1"/>
</dbReference>
<dbReference type="EMBL" id="MN739413">
    <property type="protein sequence ID" value="QHT03579.1"/>
    <property type="molecule type" value="Genomic_DNA"/>
</dbReference>
<reference evidence="1" key="1">
    <citation type="journal article" date="2020" name="Nature">
        <title>Giant virus diversity and host interactions through global metagenomics.</title>
        <authorList>
            <person name="Schulz F."/>
            <person name="Roux S."/>
            <person name="Paez-Espino D."/>
            <person name="Jungbluth S."/>
            <person name="Walsh D.A."/>
            <person name="Denef V.J."/>
            <person name="McMahon K.D."/>
            <person name="Konstantinidis K.T."/>
            <person name="Eloe-Fadrosh E.A."/>
            <person name="Kyrpides N.C."/>
            <person name="Woyke T."/>
        </authorList>
    </citation>
    <scope>NUCLEOTIDE SEQUENCE</scope>
    <source>
        <strain evidence="1">GVMAG-M-3300021079-18</strain>
    </source>
</reference>
<accession>A0A6C0CIT9</accession>
<proteinExistence type="predicted"/>
<name>A0A6C0CIT9_9ZZZZ</name>
<protein>
    <submittedName>
        <fullName evidence="1">Uncharacterized protein</fullName>
    </submittedName>
</protein>
<evidence type="ECO:0000313" key="1">
    <source>
        <dbReference type="EMBL" id="QHT03579.1"/>
    </source>
</evidence>
<sequence>MSENIDRTTVEAILTAHADDLRTMRFELFPIPQDINEVDTVVNHSELLAIGQHEGLNFHADRKSELHRFYPNVDTILAFKPGHMVCAGGAVASSIMQSQERNRPGDADIFFYDTTTEEAESTIRTIFEWVAKKKKGRWYGLRNQNVTTLWIMPKDMGGDLAVLSEKEQVSLFMTSAAKYQFIHRVFPTKGSVIGGFDISACMFMYDGFEIQGLPISLYALRTGYIIVDVSRRSPSFEMRLKKYSKRYGFGLIVPCMSNNEIEMFLRDSPFSLGFASIAVGGCLRITIREECNRIEIASRHYQQQRGETSDYDAGECDYSKLGTVNSIFAIQGKETFLSWEGRNIESLFEKPILAYLSGSELDKRFDRISRHVYDNNDFTSMCRWLGPDRCYKKGTKIDEASYPDVVFMPSQQVVSERCRGQNPLCLDKKEIYILQQVVLSRCLNFQRELSDRMQSGKSLVTWLGQNDNPGRQFTASFHPIANVRGWYNPKMARPLSIGISHGIFKQLKLLQLHGSSEVGWKFLSCMKVPRFGRDILRSICRALWNLYAEDGRRILKRVEEIELGPHRYTKKELDDNLQASLDFE</sequence>
<organism evidence="1">
    <name type="scientific">viral metagenome</name>
    <dbReference type="NCBI Taxonomy" id="1070528"/>
    <lineage>
        <taxon>unclassified sequences</taxon>
        <taxon>metagenomes</taxon>
        <taxon>organismal metagenomes</taxon>
    </lineage>
</organism>
<dbReference type="AlphaFoldDB" id="A0A6C0CIT9"/>